<dbReference type="AlphaFoldDB" id="A0A8C4QHE8"/>
<reference evidence="1" key="2">
    <citation type="submission" date="2025-09" db="UniProtKB">
        <authorList>
            <consortium name="Ensembl"/>
        </authorList>
    </citation>
    <scope>IDENTIFICATION</scope>
</reference>
<name>A0A8C4QHE8_EPTBU</name>
<reference evidence="1" key="1">
    <citation type="submission" date="2025-08" db="UniProtKB">
        <authorList>
            <consortium name="Ensembl"/>
        </authorList>
    </citation>
    <scope>IDENTIFICATION</scope>
</reference>
<proteinExistence type="predicted"/>
<dbReference type="Ensembl" id="ENSEBUT00000015560.1">
    <property type="protein sequence ID" value="ENSEBUP00000014984.1"/>
    <property type="gene ID" value="ENSEBUG00000009446.1"/>
</dbReference>
<accession>A0A8C4QHE8</accession>
<organism evidence="1 2">
    <name type="scientific">Eptatretus burgeri</name>
    <name type="common">Inshore hagfish</name>
    <dbReference type="NCBI Taxonomy" id="7764"/>
    <lineage>
        <taxon>Eukaryota</taxon>
        <taxon>Metazoa</taxon>
        <taxon>Chordata</taxon>
        <taxon>Craniata</taxon>
        <taxon>Vertebrata</taxon>
        <taxon>Cyclostomata</taxon>
        <taxon>Myxini</taxon>
        <taxon>Myxiniformes</taxon>
        <taxon>Myxinidae</taxon>
        <taxon>Eptatretinae</taxon>
        <taxon>Eptatretus</taxon>
    </lineage>
</organism>
<evidence type="ECO:0000313" key="2">
    <source>
        <dbReference type="Proteomes" id="UP000694388"/>
    </source>
</evidence>
<protein>
    <submittedName>
        <fullName evidence="1">Uncharacterized protein</fullName>
    </submittedName>
</protein>
<keyword evidence="2" id="KW-1185">Reference proteome</keyword>
<dbReference type="Proteomes" id="UP000694388">
    <property type="component" value="Unplaced"/>
</dbReference>
<evidence type="ECO:0000313" key="1">
    <source>
        <dbReference type="Ensembl" id="ENSEBUP00000014984.1"/>
    </source>
</evidence>
<sequence length="582" mass="66837">MKFAESLALAESLMSMEQPARLSVIHEQLQHQQWTLMEMTSDRLGHGTVMNRSRVLNNVLDALAESRGGEHQQKQDTLQSFEHKGRHLVAQANQSWHEAMQGIFAKQMAERERNRMRFWKAYPQAWPNAERSYTSFKDPSEEVQQCHLSLMSWRKEHDMFCRELDEDEAVSIRTLHKHASAELQRSLDSLLETVLLQAGAAELDGWQKRLHNALKGAVVQEERMFHKRQKIRQKHLRKFQQGWLDKQQLLAESLQQFVLQEGRRIVMLLDALSVLPESTASHLRVEHSLGLLAWTSTLSLACLVAQVRVVQQLTEAAGLPGRPLRNWKGYTEVQESCVEPKSANTAIGHPRRKQVKKQMSLVWHIEGMDNFINKQFTEGVKIAQVELRCWRSSVASHLLLARFAECSAVWSCDQIFRRLQRAVAKTLEHDEDSYMCCQNVPGVLWRFGQQVMTVLQLQDHWKPWWPNYEGVKEESGGLLAQNDVSKSSPDALSKHDVQDKQNYASASRLRRRRDKSQAWIDIGIDSSCAGIQHCHTGAPKMCSSCQHLPSTQRIQLQTAFQDCLKDLTCPSETEVQEMELIT</sequence>